<name>A0ABU3Y2P1_9SPHN</name>
<gene>
    <name evidence="1" type="ORF">RZN05_00105</name>
</gene>
<proteinExistence type="predicted"/>
<reference evidence="1 2" key="1">
    <citation type="submission" date="2023-10" db="EMBL/GenBank/DDBJ databases">
        <title>Sphingomonas sp. HF-S4 16S ribosomal RNA gene Genome sequencing and assembly.</title>
        <authorList>
            <person name="Lee H."/>
        </authorList>
    </citation>
    <scope>NUCLEOTIDE SEQUENCE [LARGE SCALE GENOMIC DNA]</scope>
    <source>
        <strain evidence="1 2">HF-S4</strain>
    </source>
</reference>
<evidence type="ECO:0000313" key="2">
    <source>
        <dbReference type="Proteomes" id="UP001273531"/>
    </source>
</evidence>
<dbReference type="EMBL" id="JAWJEJ010000001">
    <property type="protein sequence ID" value="MDV3455367.1"/>
    <property type="molecule type" value="Genomic_DNA"/>
</dbReference>
<evidence type="ECO:0008006" key="3">
    <source>
        <dbReference type="Google" id="ProtNLM"/>
    </source>
</evidence>
<sequence length="88" mass="10010">MTAPVGVHALIEHLVRHPEERGLVKTDPDALFARFEVAEDARPVLRAGSRDELSAMGVHGNYVIKWLIWSGRPTLPFFAMSHFFDRRL</sequence>
<dbReference type="RefSeq" id="WP_317224592.1">
    <property type="nucleotide sequence ID" value="NZ_JAWJEJ010000001.1"/>
</dbReference>
<protein>
    <recommendedName>
        <fullName evidence="3">Extradiol ring-cleavage dioxygenase LigAB LigA subunit domain-containing protein</fullName>
    </recommendedName>
</protein>
<keyword evidence="2" id="KW-1185">Reference proteome</keyword>
<organism evidence="1 2">
    <name type="scientific">Sphingomonas agrestis</name>
    <dbReference type="NCBI Taxonomy" id="3080540"/>
    <lineage>
        <taxon>Bacteria</taxon>
        <taxon>Pseudomonadati</taxon>
        <taxon>Pseudomonadota</taxon>
        <taxon>Alphaproteobacteria</taxon>
        <taxon>Sphingomonadales</taxon>
        <taxon>Sphingomonadaceae</taxon>
        <taxon>Sphingomonas</taxon>
    </lineage>
</organism>
<evidence type="ECO:0000313" key="1">
    <source>
        <dbReference type="EMBL" id="MDV3455367.1"/>
    </source>
</evidence>
<comment type="caution">
    <text evidence="1">The sequence shown here is derived from an EMBL/GenBank/DDBJ whole genome shotgun (WGS) entry which is preliminary data.</text>
</comment>
<dbReference type="Proteomes" id="UP001273531">
    <property type="component" value="Unassembled WGS sequence"/>
</dbReference>
<accession>A0ABU3Y2P1</accession>